<dbReference type="EMBL" id="JRLW01000021">
    <property type="protein sequence ID" value="KGO87145.1"/>
    <property type="molecule type" value="Genomic_DNA"/>
</dbReference>
<keyword evidence="8 14" id="KW-0547">Nucleotide-binding</keyword>
<dbReference type="FunFam" id="2.70.150.10:FF:000020">
    <property type="entry name" value="Copper-exporting P-type ATPase A"/>
    <property type="match status" value="1"/>
</dbReference>
<keyword evidence="6 14" id="KW-0812">Transmembrane</keyword>
<dbReference type="InterPro" id="IPR036412">
    <property type="entry name" value="HAD-like_sf"/>
</dbReference>
<dbReference type="InterPro" id="IPR023214">
    <property type="entry name" value="HAD_sf"/>
</dbReference>
<dbReference type="PRINTS" id="PR00941">
    <property type="entry name" value="CDATPASE"/>
</dbReference>
<dbReference type="InterPro" id="IPR059000">
    <property type="entry name" value="ATPase_P-type_domA"/>
</dbReference>
<dbReference type="GO" id="GO:0005886">
    <property type="term" value="C:plasma membrane"/>
    <property type="evidence" value="ECO:0007669"/>
    <property type="project" value="UniProtKB-SubCell"/>
</dbReference>
<dbReference type="PANTHER" id="PTHR43520:SF8">
    <property type="entry name" value="P-TYPE CU(+) TRANSPORTER"/>
    <property type="match status" value="1"/>
</dbReference>
<feature type="transmembrane region" description="Helical" evidence="14">
    <location>
        <begin position="256"/>
        <end position="275"/>
    </location>
</feature>
<dbReference type="GO" id="GO:0005507">
    <property type="term" value="F:copper ion binding"/>
    <property type="evidence" value="ECO:0007669"/>
    <property type="project" value="TreeGrafter"/>
</dbReference>
<evidence type="ECO:0000256" key="7">
    <source>
        <dbReference type="ARBA" id="ARBA00022723"/>
    </source>
</evidence>
<dbReference type="GO" id="GO:0005524">
    <property type="term" value="F:ATP binding"/>
    <property type="evidence" value="ECO:0007669"/>
    <property type="project" value="UniProtKB-UniRule"/>
</dbReference>
<dbReference type="PROSITE" id="PS00154">
    <property type="entry name" value="ATPASE_E1_E2"/>
    <property type="match status" value="1"/>
</dbReference>
<evidence type="ECO:0000259" key="15">
    <source>
        <dbReference type="PROSITE" id="PS50846"/>
    </source>
</evidence>
<dbReference type="InterPro" id="IPR027256">
    <property type="entry name" value="P-typ_ATPase_IB"/>
</dbReference>
<name>A0A0A2MFT8_9FLAO</name>
<dbReference type="OrthoDB" id="1521937at2"/>
<dbReference type="RefSeq" id="WP_026981455.1">
    <property type="nucleotide sequence ID" value="NZ_JRLW01000021.1"/>
</dbReference>
<evidence type="ECO:0000256" key="4">
    <source>
        <dbReference type="ARBA" id="ARBA00022448"/>
    </source>
</evidence>
<evidence type="ECO:0000256" key="3">
    <source>
        <dbReference type="ARBA" id="ARBA00012517"/>
    </source>
</evidence>
<dbReference type="Gene3D" id="3.40.50.1000">
    <property type="entry name" value="HAD superfamily/HAD-like"/>
    <property type="match status" value="1"/>
</dbReference>
<feature type="transmembrane region" description="Helical" evidence="14">
    <location>
        <begin position="444"/>
        <end position="470"/>
    </location>
</feature>
<dbReference type="InterPro" id="IPR018303">
    <property type="entry name" value="ATPase_P-typ_P_site"/>
</dbReference>
<evidence type="ECO:0000256" key="8">
    <source>
        <dbReference type="ARBA" id="ARBA00022741"/>
    </source>
</evidence>
<dbReference type="CDD" id="cd02094">
    <property type="entry name" value="P-type_ATPase_Cu-like"/>
    <property type="match status" value="1"/>
</dbReference>
<evidence type="ECO:0000256" key="14">
    <source>
        <dbReference type="RuleBase" id="RU362081"/>
    </source>
</evidence>
<dbReference type="Pfam" id="PF00122">
    <property type="entry name" value="E1-E2_ATPase"/>
    <property type="match status" value="1"/>
</dbReference>
<dbReference type="EC" id="7.2.2.8" evidence="3"/>
<accession>A0A0A2MFT8</accession>
<dbReference type="GO" id="GO:0043682">
    <property type="term" value="F:P-type divalent copper transporter activity"/>
    <property type="evidence" value="ECO:0007669"/>
    <property type="project" value="TreeGrafter"/>
</dbReference>
<dbReference type="SFLD" id="SFLDG00002">
    <property type="entry name" value="C1.7:_P-type_atpase_like"/>
    <property type="match status" value="1"/>
</dbReference>
<evidence type="ECO:0000256" key="10">
    <source>
        <dbReference type="ARBA" id="ARBA00022967"/>
    </source>
</evidence>
<evidence type="ECO:0000256" key="1">
    <source>
        <dbReference type="ARBA" id="ARBA00004651"/>
    </source>
</evidence>
<keyword evidence="7 14" id="KW-0479">Metal-binding</keyword>
<dbReference type="Pfam" id="PF00403">
    <property type="entry name" value="HMA"/>
    <property type="match status" value="2"/>
</dbReference>
<keyword evidence="13 14" id="KW-0472">Membrane</keyword>
<dbReference type="GO" id="GO:0140581">
    <property type="term" value="F:P-type monovalent copper transporter activity"/>
    <property type="evidence" value="ECO:0007669"/>
    <property type="project" value="UniProtKB-EC"/>
</dbReference>
<dbReference type="PROSITE" id="PS50846">
    <property type="entry name" value="HMA_2"/>
    <property type="match status" value="2"/>
</dbReference>
<dbReference type="SUPFAM" id="SSF81665">
    <property type="entry name" value="Calcium ATPase, transmembrane domain M"/>
    <property type="match status" value="1"/>
</dbReference>
<dbReference type="GO" id="GO:0016887">
    <property type="term" value="F:ATP hydrolysis activity"/>
    <property type="evidence" value="ECO:0007669"/>
    <property type="project" value="InterPro"/>
</dbReference>
<dbReference type="InterPro" id="IPR036163">
    <property type="entry name" value="HMA_dom_sf"/>
</dbReference>
<feature type="domain" description="HMA" evidence="15">
    <location>
        <begin position="6"/>
        <end position="72"/>
    </location>
</feature>
<keyword evidence="5 14" id="KW-1003">Cell membrane</keyword>
<evidence type="ECO:0000256" key="5">
    <source>
        <dbReference type="ARBA" id="ARBA00022475"/>
    </source>
</evidence>
<dbReference type="InterPro" id="IPR017969">
    <property type="entry name" value="Heavy-metal-associated_CS"/>
</dbReference>
<dbReference type="SUPFAM" id="SSF81653">
    <property type="entry name" value="Calcium ATPase, transduction domain A"/>
    <property type="match status" value="1"/>
</dbReference>
<feature type="domain" description="HMA" evidence="15">
    <location>
        <begin position="74"/>
        <end position="140"/>
    </location>
</feature>
<dbReference type="Gene3D" id="2.70.150.10">
    <property type="entry name" value="Calcium-transporting ATPase, cytoplasmic transduction domain A"/>
    <property type="match status" value="1"/>
</dbReference>
<evidence type="ECO:0000313" key="16">
    <source>
        <dbReference type="EMBL" id="KGO87145.1"/>
    </source>
</evidence>
<dbReference type="InterPro" id="IPR023299">
    <property type="entry name" value="ATPase_P-typ_cyto_dom_N"/>
</dbReference>
<evidence type="ECO:0000256" key="6">
    <source>
        <dbReference type="ARBA" id="ARBA00022692"/>
    </source>
</evidence>
<dbReference type="NCBIfam" id="TIGR01494">
    <property type="entry name" value="ATPase_P-type"/>
    <property type="match status" value="1"/>
</dbReference>
<dbReference type="SUPFAM" id="SSF55008">
    <property type="entry name" value="HMA, heavy metal-associated domain"/>
    <property type="match status" value="2"/>
</dbReference>
<dbReference type="eggNOG" id="COG2217">
    <property type="taxonomic scope" value="Bacteria"/>
</dbReference>
<dbReference type="InterPro" id="IPR006121">
    <property type="entry name" value="HMA_dom"/>
</dbReference>
<feature type="transmembrane region" description="Helical" evidence="14">
    <location>
        <begin position="410"/>
        <end position="432"/>
    </location>
</feature>
<dbReference type="NCBIfam" id="TIGR01525">
    <property type="entry name" value="ATPase-IB_hvy"/>
    <property type="match status" value="1"/>
</dbReference>
<dbReference type="SUPFAM" id="SSF56784">
    <property type="entry name" value="HAD-like"/>
    <property type="match status" value="1"/>
</dbReference>
<dbReference type="InterPro" id="IPR023298">
    <property type="entry name" value="ATPase_P-typ_TM_dom_sf"/>
</dbReference>
<evidence type="ECO:0000256" key="12">
    <source>
        <dbReference type="ARBA" id="ARBA00023065"/>
    </source>
</evidence>
<protein>
    <recommendedName>
        <fullName evidence="3">P-type Cu(+) transporter</fullName>
        <ecNumber evidence="3">7.2.2.8</ecNumber>
    </recommendedName>
</protein>
<dbReference type="CDD" id="cd00371">
    <property type="entry name" value="HMA"/>
    <property type="match status" value="2"/>
</dbReference>
<gene>
    <name evidence="16" type="ORF">Q764_13215</name>
</gene>
<dbReference type="Pfam" id="PF00702">
    <property type="entry name" value="Hydrolase"/>
    <property type="match status" value="1"/>
</dbReference>
<comment type="subcellular location">
    <subcellularLocation>
        <location evidence="1">Cell membrane</location>
        <topology evidence="1">Multi-pass membrane protein</topology>
    </subcellularLocation>
</comment>
<keyword evidence="9 14" id="KW-0067">ATP-binding</keyword>
<feature type="transmembrane region" description="Helical" evidence="14">
    <location>
        <begin position="167"/>
        <end position="185"/>
    </location>
</feature>
<keyword evidence="12" id="KW-0406">Ion transport</keyword>
<proteinExistence type="inferred from homology"/>
<comment type="similarity">
    <text evidence="2 14">Belongs to the cation transport ATPase (P-type) (TC 3.A.3) family. Type IB subfamily.</text>
</comment>
<evidence type="ECO:0000256" key="2">
    <source>
        <dbReference type="ARBA" id="ARBA00006024"/>
    </source>
</evidence>
<dbReference type="SFLD" id="SFLDS00003">
    <property type="entry name" value="Haloacid_Dehalogenase"/>
    <property type="match status" value="1"/>
</dbReference>
<evidence type="ECO:0000256" key="13">
    <source>
        <dbReference type="ARBA" id="ARBA00023136"/>
    </source>
</evidence>
<dbReference type="PANTHER" id="PTHR43520">
    <property type="entry name" value="ATP7, ISOFORM B"/>
    <property type="match status" value="1"/>
</dbReference>
<dbReference type="SFLD" id="SFLDF00027">
    <property type="entry name" value="p-type_atpase"/>
    <property type="match status" value="1"/>
</dbReference>
<feature type="transmembrane region" description="Helical" evidence="14">
    <location>
        <begin position="776"/>
        <end position="800"/>
    </location>
</feature>
<comment type="caution">
    <text evidence="16">The sequence shown here is derived from an EMBL/GenBank/DDBJ whole genome shotgun (WGS) entry which is preliminary data.</text>
</comment>
<dbReference type="FunFam" id="3.30.70.100:FF:000005">
    <property type="entry name" value="Copper-exporting P-type ATPase A"/>
    <property type="match status" value="1"/>
</dbReference>
<dbReference type="Proteomes" id="UP000030121">
    <property type="component" value="Unassembled WGS sequence"/>
</dbReference>
<dbReference type="Gene3D" id="3.30.70.100">
    <property type="match status" value="2"/>
</dbReference>
<dbReference type="Gene3D" id="3.40.1110.10">
    <property type="entry name" value="Calcium-transporting ATPase, cytoplasmic domain N"/>
    <property type="match status" value="1"/>
</dbReference>
<dbReference type="PRINTS" id="PR00119">
    <property type="entry name" value="CATATPASE"/>
</dbReference>
<feature type="transmembrane region" description="Helical" evidence="14">
    <location>
        <begin position="191"/>
        <end position="213"/>
    </location>
</feature>
<evidence type="ECO:0000256" key="9">
    <source>
        <dbReference type="ARBA" id="ARBA00022840"/>
    </source>
</evidence>
<keyword evidence="17" id="KW-1185">Reference proteome</keyword>
<keyword evidence="4" id="KW-0813">Transport</keyword>
<dbReference type="STRING" id="1121899.GCA_000430025_01223"/>
<evidence type="ECO:0000256" key="11">
    <source>
        <dbReference type="ARBA" id="ARBA00022989"/>
    </source>
</evidence>
<dbReference type="GO" id="GO:0060003">
    <property type="term" value="P:copper ion export"/>
    <property type="evidence" value="ECO:0007669"/>
    <property type="project" value="UniProtKB-ARBA"/>
</dbReference>
<evidence type="ECO:0000313" key="17">
    <source>
        <dbReference type="Proteomes" id="UP000030121"/>
    </source>
</evidence>
<dbReference type="InterPro" id="IPR001757">
    <property type="entry name" value="P_typ_ATPase"/>
</dbReference>
<feature type="transmembrane region" description="Helical" evidence="14">
    <location>
        <begin position="225"/>
        <end position="244"/>
    </location>
</feature>
<dbReference type="GO" id="GO:0055070">
    <property type="term" value="P:copper ion homeostasis"/>
    <property type="evidence" value="ECO:0007669"/>
    <property type="project" value="TreeGrafter"/>
</dbReference>
<keyword evidence="11 14" id="KW-1133">Transmembrane helix</keyword>
<dbReference type="AlphaFoldDB" id="A0A0A2MFT8"/>
<dbReference type="InterPro" id="IPR008250">
    <property type="entry name" value="ATPase_P-typ_transduc_dom_A_sf"/>
</dbReference>
<dbReference type="InterPro" id="IPR044492">
    <property type="entry name" value="P_typ_ATPase_HD_dom"/>
</dbReference>
<dbReference type="PROSITE" id="PS01229">
    <property type="entry name" value="COF_2"/>
    <property type="match status" value="1"/>
</dbReference>
<sequence length="807" mass="87767">METHSKILSIPLEGIHSEHCALIVDDALDKTKGVLNHNVELNNHQAKIEVDTKQFNLKQLTENIRDLGYDVTTLKKTFPITGMTCASCAVSVESILSFEEGVVSAAVNYANATATVEYIPGIAKLENFKKAIQSIGYDIIIEESENQEDELTKHQEQQFSALKRKTIAAALFTFPVFVIGMFFMEMPYANWIMWAFSTPVVFWYGRSFFINAWKQTKHGKANMDTLVALSTGIAYLFSAFNTLFPEFWHSRGLHAHVYFEAATVVITFILLGKVLEERAKGNTASAIKKLIGLQPKTVTRITKDGQQEDIKISDVLIGDLLLAKPGEKIAVDGSVLSGTSFVDESMISGEPIPVAKNLNDKVFAGTLNQKGSFQYKAEKIGSDTLLSQIIQMVQNAQGSKAPVQKLVDKIAGIFVPIVIGISILALIVWIILGGDNGFTQGLLAMVTVLVIACPCALGLATPTAIMVGVGKGAEKGILIKDAESLELAKKIDTVIFDKTGTLTEGKPSVVATLWKEESHQLHSILLSMESKSEHPLAEAVTKHYSGMHPQKVTEFESITGFGVKAKIENQVYFAGNKRLLKEHNITTDAFFSEFIARQAELGHTLIYFADQQKTIAVIAIADKIKETSIEAIKQLQALDIEVIMLTGDNESTAAAVAKTVGVTEYKAGILPEDKLTYVKILQSEGKTVAMVGDGINDSAALAQADVSIAMGKGSDIAMDVAHMTIISSDLLKVPQAISLSKQTVKTIRQNLFWAFIYNLIGIPIAAGLLYPINGFLLNPMIAGAAMALSSVSVVSNSLWLKYRASKL</sequence>
<keyword evidence="10" id="KW-1278">Translocase</keyword>
<feature type="transmembrane region" description="Helical" evidence="14">
    <location>
        <begin position="751"/>
        <end position="770"/>
    </location>
</feature>
<dbReference type="PROSITE" id="PS01047">
    <property type="entry name" value="HMA_1"/>
    <property type="match status" value="1"/>
</dbReference>
<dbReference type="NCBIfam" id="TIGR01511">
    <property type="entry name" value="ATPase-IB1_Cu"/>
    <property type="match status" value="1"/>
</dbReference>
<reference evidence="16 17" key="1">
    <citation type="submission" date="2013-09" db="EMBL/GenBank/DDBJ databases">
        <authorList>
            <person name="Zeng Z."/>
            <person name="Chen C."/>
        </authorList>
    </citation>
    <scope>NUCLEOTIDE SEQUENCE [LARGE SCALE GENOMIC DNA]</scope>
    <source>
        <strain evidence="16 17">GH29-5</strain>
    </source>
</reference>
<organism evidence="16 17">
    <name type="scientific">Flavobacterium suncheonense GH29-5 = DSM 17707</name>
    <dbReference type="NCBI Taxonomy" id="1121899"/>
    <lineage>
        <taxon>Bacteria</taxon>
        <taxon>Pseudomonadati</taxon>
        <taxon>Bacteroidota</taxon>
        <taxon>Flavobacteriia</taxon>
        <taxon>Flavobacteriales</taxon>
        <taxon>Flavobacteriaceae</taxon>
        <taxon>Flavobacterium</taxon>
    </lineage>
</organism>